<feature type="compositionally biased region" description="Low complexity" evidence="9">
    <location>
        <begin position="1580"/>
        <end position="1593"/>
    </location>
</feature>
<evidence type="ECO:0000259" key="11">
    <source>
        <dbReference type="PROSITE" id="PS51366"/>
    </source>
</evidence>
<evidence type="ECO:0000256" key="1">
    <source>
        <dbReference type="ARBA" id="ARBA00004496"/>
    </source>
</evidence>
<feature type="compositionally biased region" description="Polar residues" evidence="9">
    <location>
        <begin position="1"/>
        <end position="34"/>
    </location>
</feature>
<feature type="domain" description="MI" evidence="11">
    <location>
        <begin position="1224"/>
        <end position="1347"/>
    </location>
</feature>
<sequence length="1601" mass="176993">MSKQAIHSSQPPLGNTPNQFSTQPPGSMMFNQRQPGPRTHAHPQFYPSANGAPRHLQPGPQVQQIRMNHQQLSAFSMAAGLPYGLPGTNSGPQVTLIPAPQIPVNFGGAGARQHLPNPGGFPSASTFLFNPTPRFQQQYALYPPQNVIYQNQIQAQAGLTMNATQQQVPPGAASQAPPVPSAPKEVQRHRNRLAIIDPETGRNVLDDVESDNAAQRGISTIDGAASIPSSEMQQSLRDSHSRETPISEGEVVQMSEGNDVPAQFATQVAQAALGSRPMDYEKPGAEAGRGALTSTISKGVVEPPPPSRSPSHVVMPPASESEGETKVSEDVPQSQPQLQPDARISEPSSSPVTPEVTSASDMPEPENIETEPPNEEVEPLKSEELINSEDPLKPEVSEVIPDEPAVLAMPEPKVEAPKTPEPEPPQPEIEEADASIADGGKATQKPKSKAKQKHRELNQKWEEKRGDVMEGDLDAFVTVSPVASPSPPVPSAPAPALESGPVNDLHCTKAELEDELEEGEIPDEEDAVEKEKVLAKNAENAKKAVEADLDQKSPVIYAKLDYKEGQWSPENPDGRKVYDRGFLLALQEVPISLKKPEGLPNLDVIKDRAAPHAKQLMAKSPRQGQFNTFSGNKFDMDFTPVYLKSPANRGQQGLLKGRGSIGRGTKAPPKVIDIKLSLSEKVELHAAENAWKPKLKRPAVEVNEPAKEDLAKKVRGILNKLTPEKFETLVNQVRDLPIDTKDKLEGVIDLVFDKAVDEPNFANAYASMCQTLAKTIQVPLEPTQGTTTQANPGVNFRKVLLVKCQQEFEAESHSDSLREKRQAEIDAAETEEKKKELQVDLEEQERLIRRRYLGIIRFIGELFKLGMLTVKIMHECVQRLFSGWAKSHDEDSLECLCKLLSTIGKQMEDSGMAMKGGSSSVNSDMHRDQMNSYFKTIDKIVKGRSTSSRVRFMLQDVIELRENGWRPRREDNNPKRIDQIRQEAKLEELQKTVELSQQGPIPRKRPDDMRRSRGLEDSGWSTVGKSKPFQKEVDTKRITNLVKGSQMEDIRLGPGIMTWSHGSRGGLRPGMSALTPGADNAEVRPMVPMSMAGAAPSNPNRFSALSTSPEAPPLMDKRSFAAPGRSASQGREGPLSVPTRMEKALDDKAKALRAVQQQFAKPPESLRPSRSQGSSQESSRTREGSGTRGPFQTPAAQARIAAPSAPPEIALMGKDTLSEEQQASLEERAIALIDQYLHDCDETEVKSWVIKEFHERTIHLFVKTAINRILERSTESRHLVGGLLSHLVKWKVVSVDLYVKGLREILEVSDDLSIDVGKYFWDYLGEIIGPMFHDGCLNMSFLKQASEPCISAGKGGELLSGVLRSLSKNSGHAIARKRWKESQLDLRDFLPENESVSDYIKSHNLAFLEEDKDDVLPLDKIFEQLDKMLKEGASNEEVFDWIDRHLEKKDMEDHAFIRALMTSIAESAIQKEDGTCKLLEEQLRTRRTLLHRFLDTKEELEIQSLYALQRLMVKLNHPQKLLHAFFEILVDVISEEAFLKWENSDDPKELEGKGVVLKSVTQFLTWLKEAEYDEDEAEDSTSAASSSDAAATAIHQHPPSS</sequence>
<feature type="region of interest" description="Disordered" evidence="9">
    <location>
        <begin position="1158"/>
        <end position="1199"/>
    </location>
</feature>
<feature type="compositionally biased region" description="Basic and acidic residues" evidence="9">
    <location>
        <begin position="1004"/>
        <end position="1016"/>
    </location>
</feature>
<evidence type="ECO:0000256" key="8">
    <source>
        <dbReference type="ARBA" id="ARBA00022917"/>
    </source>
</evidence>
<dbReference type="Pfam" id="PF02020">
    <property type="entry name" value="W2"/>
    <property type="match status" value="1"/>
</dbReference>
<evidence type="ECO:0000256" key="9">
    <source>
        <dbReference type="SAM" id="MobiDB-lite"/>
    </source>
</evidence>
<feature type="compositionally biased region" description="Low complexity" evidence="9">
    <location>
        <begin position="1169"/>
        <end position="1178"/>
    </location>
</feature>
<evidence type="ECO:0000256" key="5">
    <source>
        <dbReference type="ARBA" id="ARBA00022553"/>
    </source>
</evidence>
<dbReference type="InterPro" id="IPR016024">
    <property type="entry name" value="ARM-type_fold"/>
</dbReference>
<feature type="compositionally biased region" description="Acidic residues" evidence="9">
    <location>
        <begin position="363"/>
        <end position="377"/>
    </location>
</feature>
<protein>
    <submittedName>
        <fullName evidence="12">Uncharacterized protein</fullName>
    </submittedName>
</protein>
<dbReference type="EMBL" id="CAJPEV010000118">
    <property type="protein sequence ID" value="CAG0880862.1"/>
    <property type="molecule type" value="Genomic_DNA"/>
</dbReference>
<gene>
    <name evidence="12" type="ORF">DSTB1V02_LOCUS1283</name>
</gene>
<feature type="compositionally biased region" description="Polar residues" evidence="9">
    <location>
        <begin position="1097"/>
        <end position="1109"/>
    </location>
</feature>
<feature type="compositionally biased region" description="Basic and acidic residues" evidence="9">
    <location>
        <begin position="455"/>
        <end position="468"/>
    </location>
</feature>
<dbReference type="GO" id="GO:0010494">
    <property type="term" value="C:cytoplasmic stress granule"/>
    <property type="evidence" value="ECO:0007669"/>
    <property type="project" value="UniProtKB-ARBA"/>
</dbReference>
<evidence type="ECO:0000313" key="12">
    <source>
        <dbReference type="EMBL" id="CAD7241283.1"/>
    </source>
</evidence>
<keyword evidence="5" id="KW-0597">Phosphoprotein</keyword>
<evidence type="ECO:0000256" key="3">
    <source>
        <dbReference type="ARBA" id="ARBA00022490"/>
    </source>
</evidence>
<feature type="region of interest" description="Disordered" evidence="9">
    <location>
        <begin position="278"/>
        <end position="502"/>
    </location>
</feature>
<evidence type="ECO:0000256" key="7">
    <source>
        <dbReference type="ARBA" id="ARBA00022884"/>
    </source>
</evidence>
<feature type="region of interest" description="Disordered" evidence="9">
    <location>
        <begin position="162"/>
        <end position="244"/>
    </location>
</feature>
<dbReference type="SUPFAM" id="SSF48371">
    <property type="entry name" value="ARM repeat"/>
    <property type="match status" value="3"/>
</dbReference>
<dbReference type="CDD" id="cd11559">
    <property type="entry name" value="W2_eIF4G1_like"/>
    <property type="match status" value="1"/>
</dbReference>
<keyword evidence="6" id="KW-0810">Translation regulation</keyword>
<dbReference type="SMART" id="SM00515">
    <property type="entry name" value="eIF5C"/>
    <property type="match status" value="1"/>
</dbReference>
<feature type="region of interest" description="Disordered" evidence="9">
    <location>
        <begin position="994"/>
        <end position="1026"/>
    </location>
</feature>
<feature type="compositionally biased region" description="Basic and acidic residues" evidence="9">
    <location>
        <begin position="412"/>
        <end position="421"/>
    </location>
</feature>
<feature type="compositionally biased region" description="Polar residues" evidence="9">
    <location>
        <begin position="227"/>
        <end position="236"/>
    </location>
</feature>
<dbReference type="OrthoDB" id="6379360at2759"/>
<keyword evidence="7" id="KW-0694">RNA-binding</keyword>
<dbReference type="PROSITE" id="PS51363">
    <property type="entry name" value="W2"/>
    <property type="match status" value="1"/>
</dbReference>
<dbReference type="Proteomes" id="UP000677054">
    <property type="component" value="Unassembled WGS sequence"/>
</dbReference>
<dbReference type="InterPro" id="IPR003891">
    <property type="entry name" value="Initiation_fac_eIF4g_MI"/>
</dbReference>
<dbReference type="FunFam" id="1.25.40.180:FF:000020">
    <property type="entry name" value="Eukaryotic translation initiation factor subunit"/>
    <property type="match status" value="1"/>
</dbReference>
<feature type="region of interest" description="Disordered" evidence="9">
    <location>
        <begin position="813"/>
        <end position="834"/>
    </location>
</feature>
<dbReference type="EMBL" id="LR899635">
    <property type="protein sequence ID" value="CAD7241283.1"/>
    <property type="molecule type" value="Genomic_DNA"/>
</dbReference>
<feature type="compositionally biased region" description="Basic residues" evidence="9">
    <location>
        <begin position="444"/>
        <end position="454"/>
    </location>
</feature>
<keyword evidence="8" id="KW-0648">Protein biosynthesis</keyword>
<feature type="region of interest" description="Disordered" evidence="9">
    <location>
        <begin position="1574"/>
        <end position="1601"/>
    </location>
</feature>
<feature type="compositionally biased region" description="Low complexity" evidence="9">
    <location>
        <begin position="165"/>
        <end position="176"/>
    </location>
</feature>
<dbReference type="Pfam" id="PF02847">
    <property type="entry name" value="MA3"/>
    <property type="match status" value="1"/>
</dbReference>
<dbReference type="GO" id="GO:0003743">
    <property type="term" value="F:translation initiation factor activity"/>
    <property type="evidence" value="ECO:0007669"/>
    <property type="project" value="UniProtKB-KW"/>
</dbReference>
<evidence type="ECO:0000256" key="2">
    <source>
        <dbReference type="ARBA" id="ARBA00005775"/>
    </source>
</evidence>
<dbReference type="GO" id="GO:0003729">
    <property type="term" value="F:mRNA binding"/>
    <property type="evidence" value="ECO:0007669"/>
    <property type="project" value="TreeGrafter"/>
</dbReference>
<proteinExistence type="inferred from homology"/>
<dbReference type="PANTHER" id="PTHR23253">
    <property type="entry name" value="EUKARYOTIC TRANSLATION INITIATION FACTOR 4 GAMMA"/>
    <property type="match status" value="1"/>
</dbReference>
<name>A0A7R9A2X1_9CRUS</name>
<feature type="compositionally biased region" description="Pro residues" evidence="9">
    <location>
        <begin position="484"/>
        <end position="493"/>
    </location>
</feature>
<keyword evidence="4" id="KW-0396">Initiation factor</keyword>
<feature type="domain" description="W2" evidence="10">
    <location>
        <begin position="1408"/>
        <end position="1577"/>
    </location>
</feature>
<evidence type="ECO:0000256" key="4">
    <source>
        <dbReference type="ARBA" id="ARBA00022540"/>
    </source>
</evidence>
<dbReference type="GO" id="GO:0006417">
    <property type="term" value="P:regulation of translation"/>
    <property type="evidence" value="ECO:0007669"/>
    <property type="project" value="UniProtKB-KW"/>
</dbReference>
<dbReference type="InterPro" id="IPR003890">
    <property type="entry name" value="MIF4G-like_typ-3"/>
</dbReference>
<dbReference type="InterPro" id="IPR049485">
    <property type="entry name" value="eIF4G1-like_eIF4E-bd"/>
</dbReference>
<comment type="subcellular location">
    <subcellularLocation>
        <location evidence="1">Cytoplasm</location>
    </subcellularLocation>
</comment>
<dbReference type="PROSITE" id="PS51366">
    <property type="entry name" value="MI"/>
    <property type="match status" value="1"/>
</dbReference>
<dbReference type="Pfam" id="PF02854">
    <property type="entry name" value="MIF4G"/>
    <property type="match status" value="1"/>
</dbReference>
<feature type="compositionally biased region" description="Basic and acidic residues" evidence="9">
    <location>
        <begin position="378"/>
        <end position="396"/>
    </location>
</feature>
<dbReference type="InterPro" id="IPR003307">
    <property type="entry name" value="W2_domain"/>
</dbReference>
<feature type="compositionally biased region" description="Low complexity" evidence="9">
    <location>
        <begin position="345"/>
        <end position="358"/>
    </location>
</feature>
<evidence type="ECO:0000256" key="6">
    <source>
        <dbReference type="ARBA" id="ARBA00022845"/>
    </source>
</evidence>
<dbReference type="SMART" id="SM00543">
    <property type="entry name" value="MIF4G"/>
    <property type="match status" value="1"/>
</dbReference>
<dbReference type="Pfam" id="PF21140">
    <property type="entry name" value="eIF4G1-like_eIF4E-bd"/>
    <property type="match status" value="1"/>
</dbReference>
<keyword evidence="3" id="KW-0963">Cytoplasm</keyword>
<feature type="region of interest" description="Disordered" evidence="9">
    <location>
        <begin position="1090"/>
        <end position="1139"/>
    </location>
</feature>
<reference evidence="12" key="1">
    <citation type="submission" date="2020-11" db="EMBL/GenBank/DDBJ databases">
        <authorList>
            <person name="Tran Van P."/>
        </authorList>
    </citation>
    <scope>NUCLEOTIDE SEQUENCE</scope>
</reference>
<accession>A0A7R9A2X1</accession>
<dbReference type="PANTHER" id="PTHR23253:SF78">
    <property type="entry name" value="EUKARYOTIC TRANSLATION INITIATION FACTOR 4G1, ISOFORM B-RELATED"/>
    <property type="match status" value="1"/>
</dbReference>
<comment type="similarity">
    <text evidence="2">Belongs to the eukaryotic initiation factor 4G family.</text>
</comment>
<dbReference type="GO" id="GO:0016281">
    <property type="term" value="C:eukaryotic translation initiation factor 4F complex"/>
    <property type="evidence" value="ECO:0007669"/>
    <property type="project" value="TreeGrafter"/>
</dbReference>
<keyword evidence="13" id="KW-1185">Reference proteome</keyword>
<dbReference type="FunFam" id="1.25.40.180:FF:000042">
    <property type="entry name" value="Eukaryotic translation initiation factor 4 gamma"/>
    <property type="match status" value="1"/>
</dbReference>
<organism evidence="12">
    <name type="scientific">Darwinula stevensoni</name>
    <dbReference type="NCBI Taxonomy" id="69355"/>
    <lineage>
        <taxon>Eukaryota</taxon>
        <taxon>Metazoa</taxon>
        <taxon>Ecdysozoa</taxon>
        <taxon>Arthropoda</taxon>
        <taxon>Crustacea</taxon>
        <taxon>Oligostraca</taxon>
        <taxon>Ostracoda</taxon>
        <taxon>Podocopa</taxon>
        <taxon>Podocopida</taxon>
        <taxon>Darwinulocopina</taxon>
        <taxon>Darwinuloidea</taxon>
        <taxon>Darwinulidae</taxon>
        <taxon>Darwinula</taxon>
    </lineage>
</organism>
<feature type="region of interest" description="Disordered" evidence="9">
    <location>
        <begin position="1"/>
        <end position="60"/>
    </location>
</feature>
<dbReference type="Gene3D" id="1.25.40.180">
    <property type="match status" value="3"/>
</dbReference>
<evidence type="ECO:0000313" key="13">
    <source>
        <dbReference type="Proteomes" id="UP000677054"/>
    </source>
</evidence>
<evidence type="ECO:0000259" key="10">
    <source>
        <dbReference type="PROSITE" id="PS51363"/>
    </source>
</evidence>